<evidence type="ECO:0000313" key="10">
    <source>
        <dbReference type="EMBL" id="KJZ66845.1"/>
    </source>
</evidence>
<dbReference type="PROSITE" id="PS00623">
    <property type="entry name" value="GMC_OXRED_1"/>
    <property type="match status" value="1"/>
</dbReference>
<evidence type="ECO:0000259" key="8">
    <source>
        <dbReference type="PROSITE" id="PS00623"/>
    </source>
</evidence>
<dbReference type="InterPro" id="IPR036188">
    <property type="entry name" value="FAD/NAD-bd_sf"/>
</dbReference>
<dbReference type="RefSeq" id="WP_046053024.1">
    <property type="nucleotide sequence ID" value="NZ_LACH01000008.1"/>
</dbReference>
<dbReference type="EMBL" id="LACH01000008">
    <property type="protein sequence ID" value="KJZ66845.1"/>
    <property type="molecule type" value="Genomic_DNA"/>
</dbReference>
<protein>
    <submittedName>
        <fullName evidence="10">Alanine-phosphoribitol ligase</fullName>
    </submittedName>
</protein>
<evidence type="ECO:0000256" key="2">
    <source>
        <dbReference type="ARBA" id="ARBA00010790"/>
    </source>
</evidence>
<dbReference type="PATRIC" id="fig|294.133.peg.6027"/>
<dbReference type="PIRSF" id="PIRSF000137">
    <property type="entry name" value="Alcohol_oxidase"/>
    <property type="match status" value="1"/>
</dbReference>
<dbReference type="GO" id="GO:0016614">
    <property type="term" value="F:oxidoreductase activity, acting on CH-OH group of donors"/>
    <property type="evidence" value="ECO:0007669"/>
    <property type="project" value="InterPro"/>
</dbReference>
<evidence type="ECO:0000256" key="1">
    <source>
        <dbReference type="ARBA" id="ARBA00001974"/>
    </source>
</evidence>
<keyword evidence="3 7" id="KW-0285">Flavoprotein</keyword>
<reference evidence="10 11" key="1">
    <citation type="submission" date="2015-03" db="EMBL/GenBank/DDBJ databases">
        <title>Comparative genomics of Pseudomonas insights into diversity of traits involved in vanlence and defense.</title>
        <authorList>
            <person name="Qin Y."/>
        </authorList>
    </citation>
    <scope>NUCLEOTIDE SEQUENCE [LARGE SCALE GENOMIC DNA]</scope>
    <source>
        <strain evidence="10 11">H24</strain>
    </source>
</reference>
<evidence type="ECO:0000256" key="6">
    <source>
        <dbReference type="PIRSR" id="PIRSR000137-2"/>
    </source>
</evidence>
<dbReference type="Proteomes" id="UP000033400">
    <property type="component" value="Unassembled WGS sequence"/>
</dbReference>
<dbReference type="Pfam" id="PF00732">
    <property type="entry name" value="GMC_oxred_N"/>
    <property type="match status" value="1"/>
</dbReference>
<comment type="similarity">
    <text evidence="2 7">Belongs to the GMC oxidoreductase family.</text>
</comment>
<dbReference type="Gene3D" id="3.30.560.10">
    <property type="entry name" value="Glucose Oxidase, domain 3"/>
    <property type="match status" value="1"/>
</dbReference>
<dbReference type="InterPro" id="IPR007867">
    <property type="entry name" value="GMC_OxRtase_C"/>
</dbReference>
<dbReference type="SUPFAM" id="SSF54373">
    <property type="entry name" value="FAD-linked reductases, C-terminal domain"/>
    <property type="match status" value="1"/>
</dbReference>
<evidence type="ECO:0000256" key="4">
    <source>
        <dbReference type="ARBA" id="ARBA00022827"/>
    </source>
</evidence>
<dbReference type="Gene3D" id="3.50.50.60">
    <property type="entry name" value="FAD/NAD(P)-binding domain"/>
    <property type="match status" value="1"/>
</dbReference>
<dbReference type="AlphaFoldDB" id="A0A0F4VE83"/>
<evidence type="ECO:0000259" key="9">
    <source>
        <dbReference type="PROSITE" id="PS00624"/>
    </source>
</evidence>
<dbReference type="InterPro" id="IPR012132">
    <property type="entry name" value="GMC_OxRdtase"/>
</dbReference>
<feature type="domain" description="Glucose-methanol-choline oxidoreductase N-terminal" evidence="9">
    <location>
        <begin position="251"/>
        <end position="265"/>
    </location>
</feature>
<evidence type="ECO:0000313" key="11">
    <source>
        <dbReference type="Proteomes" id="UP000033400"/>
    </source>
</evidence>
<feature type="domain" description="Glucose-methanol-choline oxidoreductase N-terminal" evidence="8">
    <location>
        <begin position="79"/>
        <end position="102"/>
    </location>
</feature>
<sequence length="528" mass="57375">MVDYIVVGGGSAGCVIAARLSENPQASVILLEEGPRDSHPFIHLPVGFYKTSQGNLVEHYPWEPPADYIGTANPTMVQARVLGGGSSVNAMVYLRGQPADYDSWAAGGAQGWAYQDVLPFFRKCEINDRFSNDAHGTDGPLGVSDQRYTHPLTKLWLQACQQAGLAYNADFNSGVQDGCGLYQINAKNGLRSSASIAYLKPARKRPNLTVKTNCRVLRILIEKGRATGVEYREKNQRRVLRTDGEVIVSAGAINSPKLLMLSGIGPASHLHEKGIKVMHDLPGVGQNLQDHIEVSLINELRRPLSYDKYKKPHWKLAAGLQYALFREGPVTSNVVEGGAFWRTSVAQNRADAQYCFMAGAGVEAGVGSVPGGNGCTLNVCQTRPRSTGAVQLRSANPMDLPSIEPNYLTDPFDLECMVQATEFGRHIMSQSAMAGHILREHVPAEPLRTHDDYRKFVRQQAHAALHPVGTCKMGVDEMAVVDNTLRVHGIEGLRVADNSIAPSLCSSNTNALAIMIGEKAADHIQHAH</sequence>
<evidence type="ECO:0000256" key="7">
    <source>
        <dbReference type="RuleBase" id="RU003968"/>
    </source>
</evidence>
<feature type="binding site" evidence="6">
    <location>
        <begin position="89"/>
        <end position="92"/>
    </location>
    <ligand>
        <name>FAD</name>
        <dbReference type="ChEBI" id="CHEBI:57692"/>
    </ligand>
</feature>
<dbReference type="GO" id="GO:0050660">
    <property type="term" value="F:flavin adenine dinucleotide binding"/>
    <property type="evidence" value="ECO:0007669"/>
    <property type="project" value="InterPro"/>
</dbReference>
<evidence type="ECO:0000256" key="3">
    <source>
        <dbReference type="ARBA" id="ARBA00022630"/>
    </source>
</evidence>
<keyword evidence="5" id="KW-0560">Oxidoreductase</keyword>
<dbReference type="InterPro" id="IPR000172">
    <property type="entry name" value="GMC_OxRdtase_N"/>
</dbReference>
<feature type="binding site" evidence="6">
    <location>
        <position position="81"/>
    </location>
    <ligand>
        <name>FAD</name>
        <dbReference type="ChEBI" id="CHEBI:57692"/>
    </ligand>
</feature>
<dbReference type="GO" id="GO:0016874">
    <property type="term" value="F:ligase activity"/>
    <property type="evidence" value="ECO:0007669"/>
    <property type="project" value="UniProtKB-KW"/>
</dbReference>
<proteinExistence type="inferred from homology"/>
<dbReference type="PROSITE" id="PS00624">
    <property type="entry name" value="GMC_OXRED_2"/>
    <property type="match status" value="1"/>
</dbReference>
<dbReference type="PANTHER" id="PTHR11552:SF147">
    <property type="entry name" value="CHOLINE DEHYDROGENASE, MITOCHONDRIAL"/>
    <property type="match status" value="1"/>
</dbReference>
<comment type="cofactor">
    <cofactor evidence="1 6">
        <name>FAD</name>
        <dbReference type="ChEBI" id="CHEBI:57692"/>
    </cofactor>
</comment>
<comment type="caution">
    <text evidence="10">The sequence shown here is derived from an EMBL/GenBank/DDBJ whole genome shotgun (WGS) entry which is preliminary data.</text>
</comment>
<name>A0A0F4VE83_PSEFL</name>
<dbReference type="OrthoDB" id="9785276at2"/>
<accession>A0A0F4VE83</accession>
<keyword evidence="4 6" id="KW-0274">FAD</keyword>
<dbReference type="PANTHER" id="PTHR11552">
    <property type="entry name" value="GLUCOSE-METHANOL-CHOLINE GMC OXIDOREDUCTASE"/>
    <property type="match status" value="1"/>
</dbReference>
<dbReference type="Pfam" id="PF05199">
    <property type="entry name" value="GMC_oxred_C"/>
    <property type="match status" value="1"/>
</dbReference>
<feature type="binding site" evidence="6">
    <location>
        <position position="216"/>
    </location>
    <ligand>
        <name>FAD</name>
        <dbReference type="ChEBI" id="CHEBI:57692"/>
    </ligand>
</feature>
<dbReference type="SUPFAM" id="SSF51905">
    <property type="entry name" value="FAD/NAD(P)-binding domain"/>
    <property type="match status" value="1"/>
</dbReference>
<gene>
    <name evidence="10" type="ORF">VD17_05610</name>
</gene>
<organism evidence="10 11">
    <name type="scientific">Pseudomonas fluorescens</name>
    <dbReference type="NCBI Taxonomy" id="294"/>
    <lineage>
        <taxon>Bacteria</taxon>
        <taxon>Pseudomonadati</taxon>
        <taxon>Pseudomonadota</taxon>
        <taxon>Gammaproteobacteria</taxon>
        <taxon>Pseudomonadales</taxon>
        <taxon>Pseudomonadaceae</taxon>
        <taxon>Pseudomonas</taxon>
    </lineage>
</organism>
<evidence type="ECO:0000256" key="5">
    <source>
        <dbReference type="ARBA" id="ARBA00023002"/>
    </source>
</evidence>
<keyword evidence="10" id="KW-0436">Ligase</keyword>